<evidence type="ECO:0000256" key="2">
    <source>
        <dbReference type="ARBA" id="ARBA00023157"/>
    </source>
</evidence>
<dbReference type="GeneTree" id="ENSGT01020000230338"/>
<keyword evidence="3" id="KW-0175">Coiled coil</keyword>
<feature type="domain" description="C-type lectin" evidence="4">
    <location>
        <begin position="264"/>
        <end position="380"/>
    </location>
</feature>
<protein>
    <submittedName>
        <fullName evidence="5">CD209 antigen-like protein E</fullName>
    </submittedName>
</protein>
<dbReference type="SUPFAM" id="SSF57997">
    <property type="entry name" value="Tropomyosin"/>
    <property type="match status" value="1"/>
</dbReference>
<dbReference type="InterPro" id="IPR033989">
    <property type="entry name" value="CD209-like_CTLD"/>
</dbReference>
<keyword evidence="1" id="KW-0430">Lectin</keyword>
<keyword evidence="2" id="KW-1015">Disulfide bond</keyword>
<sequence>LVDFQKRKKPCRCATVFLGLLCAVLLAGNINYNNRNNKHPANPSKYLNTKRDKVQSSYDSLTAERKQLETRLSNLTKEKDDLQQSFSSATAERDEFKAGFNNLKNIRDRLQANYGTLKQQSDQLRTSYNDMQRNLEGLQIKHSNVTATKDRLQAKYSNLQRQKDELQTRFGTLIANRDQLQSNYSSLRRDKDQLQRSYNALSTSKNNIETSYNSLWKEKDQLQSRYNSLLRTKDRSQTNYSSLLADRDKLQDRIERLKLGWKKFDISCYFISTMKRNWTESRKSCKAQGTDLVVIESREEQVFVNGVLKKGQNAWIGLTDKQKEGTWMWVDDTPITTKFWQIGQPNSYSGNQDCAEIVQDTSVGEWNDDGCFAEQIWICEN</sequence>
<dbReference type="AlphaFoldDB" id="A0A3B4YEB1"/>
<accession>A0A3B4YEB1</accession>
<dbReference type="Pfam" id="PF00059">
    <property type="entry name" value="Lectin_C"/>
    <property type="match status" value="1"/>
</dbReference>
<dbReference type="CDD" id="cd03590">
    <property type="entry name" value="CLECT_DC-SIGN_like"/>
    <property type="match status" value="1"/>
</dbReference>
<evidence type="ECO:0000313" key="6">
    <source>
        <dbReference type="Proteomes" id="UP000261360"/>
    </source>
</evidence>
<dbReference type="SMART" id="SM00034">
    <property type="entry name" value="CLECT"/>
    <property type="match status" value="1"/>
</dbReference>
<dbReference type="InterPro" id="IPR001304">
    <property type="entry name" value="C-type_lectin-like"/>
</dbReference>
<dbReference type="SUPFAM" id="SSF56436">
    <property type="entry name" value="C-type lectin-like"/>
    <property type="match status" value="1"/>
</dbReference>
<dbReference type="InterPro" id="IPR018378">
    <property type="entry name" value="C-type_lectin_CS"/>
</dbReference>
<keyword evidence="6" id="KW-1185">Reference proteome</keyword>
<dbReference type="Gene3D" id="3.10.100.10">
    <property type="entry name" value="Mannose-Binding Protein A, subunit A"/>
    <property type="match status" value="1"/>
</dbReference>
<organism evidence="5 6">
    <name type="scientific">Seriola lalandi dorsalis</name>
    <dbReference type="NCBI Taxonomy" id="1841481"/>
    <lineage>
        <taxon>Eukaryota</taxon>
        <taxon>Metazoa</taxon>
        <taxon>Chordata</taxon>
        <taxon>Craniata</taxon>
        <taxon>Vertebrata</taxon>
        <taxon>Euteleostomi</taxon>
        <taxon>Actinopterygii</taxon>
        <taxon>Neopterygii</taxon>
        <taxon>Teleostei</taxon>
        <taxon>Neoteleostei</taxon>
        <taxon>Acanthomorphata</taxon>
        <taxon>Carangaria</taxon>
        <taxon>Carangiformes</taxon>
        <taxon>Carangidae</taxon>
        <taxon>Seriola</taxon>
    </lineage>
</organism>
<dbReference type="PROSITE" id="PS00615">
    <property type="entry name" value="C_TYPE_LECTIN_1"/>
    <property type="match status" value="1"/>
</dbReference>
<dbReference type="Gene3D" id="1.20.5.400">
    <property type="match status" value="2"/>
</dbReference>
<reference evidence="5" key="2">
    <citation type="submission" date="2025-09" db="UniProtKB">
        <authorList>
            <consortium name="Ensembl"/>
        </authorList>
    </citation>
    <scope>IDENTIFICATION</scope>
</reference>
<name>A0A3B4YEB1_SERLL</name>
<feature type="coiled-coil region" evidence="3">
    <location>
        <begin position="51"/>
        <end position="239"/>
    </location>
</feature>
<proteinExistence type="predicted"/>
<reference evidence="5" key="1">
    <citation type="submission" date="2025-08" db="UniProtKB">
        <authorList>
            <consortium name="Ensembl"/>
        </authorList>
    </citation>
    <scope>IDENTIFICATION</scope>
</reference>
<dbReference type="PANTHER" id="PTHR22803">
    <property type="entry name" value="MANNOSE, PHOSPHOLIPASE, LECTIN RECEPTOR RELATED"/>
    <property type="match status" value="1"/>
</dbReference>
<dbReference type="GO" id="GO:0030246">
    <property type="term" value="F:carbohydrate binding"/>
    <property type="evidence" value="ECO:0007669"/>
    <property type="project" value="UniProtKB-KW"/>
</dbReference>
<dbReference type="PROSITE" id="PS50041">
    <property type="entry name" value="C_TYPE_LECTIN_2"/>
    <property type="match status" value="1"/>
</dbReference>
<evidence type="ECO:0000313" key="5">
    <source>
        <dbReference type="Ensembl" id="ENSSLDP00000027907.1"/>
    </source>
</evidence>
<dbReference type="Proteomes" id="UP000261360">
    <property type="component" value="Unplaced"/>
</dbReference>
<evidence type="ECO:0000256" key="1">
    <source>
        <dbReference type="ARBA" id="ARBA00022734"/>
    </source>
</evidence>
<dbReference type="InterPro" id="IPR016187">
    <property type="entry name" value="CTDL_fold"/>
</dbReference>
<evidence type="ECO:0000259" key="4">
    <source>
        <dbReference type="PROSITE" id="PS50041"/>
    </source>
</evidence>
<dbReference type="Gene3D" id="1.20.5.1000">
    <property type="entry name" value="arf6 gtpase in complex with a specific effector, jip4"/>
    <property type="match status" value="2"/>
</dbReference>
<evidence type="ECO:0000256" key="3">
    <source>
        <dbReference type="SAM" id="Coils"/>
    </source>
</evidence>
<dbReference type="Ensembl" id="ENSSLDT00000028746.1">
    <property type="protein sequence ID" value="ENSSLDP00000027907.1"/>
    <property type="gene ID" value="ENSSLDG00000021613.1"/>
</dbReference>
<dbReference type="InterPro" id="IPR050111">
    <property type="entry name" value="C-type_lectin/snaclec_domain"/>
</dbReference>
<dbReference type="InterPro" id="IPR016186">
    <property type="entry name" value="C-type_lectin-like/link_sf"/>
</dbReference>